<evidence type="ECO:0000313" key="3">
    <source>
        <dbReference type="Proteomes" id="UP001140453"/>
    </source>
</evidence>
<evidence type="ECO:0000313" key="2">
    <source>
        <dbReference type="EMBL" id="KAJ4390624.1"/>
    </source>
</evidence>
<name>A0A9W8YR34_9PEZI</name>
<dbReference type="AlphaFoldDB" id="A0A9W8YR34"/>
<sequence>MSPDSRPQPRSLAEFQLEREAAEAFGLLPAWYFDYLQPYLGATTSNDWNNFSVHKEGGGGNDVSDDSGEESDSSSDPYVQLLNYATSLPKQTYQVLNAKLLNPDGRRITEMRLHEMIQSTWATESDTELTRLGIRQIENADARRAILCEYERAASTAIKNEFLSAISQGANPAGLTVTISGEGVLSPYWNDNPFIRTAVGVAGDAYKVTAHLIKEDISNMPRMYMVMELDGAREGQTGLEGLEECPQDPRS</sequence>
<keyword evidence="3" id="KW-1185">Reference proteome</keyword>
<feature type="region of interest" description="Disordered" evidence="1">
    <location>
        <begin position="56"/>
        <end position="76"/>
    </location>
</feature>
<feature type="compositionally biased region" description="Acidic residues" evidence="1">
    <location>
        <begin position="63"/>
        <end position="73"/>
    </location>
</feature>
<dbReference type="Proteomes" id="UP001140453">
    <property type="component" value="Unassembled WGS sequence"/>
</dbReference>
<proteinExistence type="predicted"/>
<accession>A0A9W8YR34</accession>
<gene>
    <name evidence="2" type="ORF">N0V93_004221</name>
</gene>
<dbReference type="OrthoDB" id="10330732at2759"/>
<reference evidence="2" key="1">
    <citation type="submission" date="2022-10" db="EMBL/GenBank/DDBJ databases">
        <title>Tapping the CABI collections for fungal endophytes: first genome assemblies for Collariella, Neodidymelliopsis, Ascochyta clinopodiicola, Didymella pomorum, Didymosphaeria variabile, Neocosmospora piperis and Neocucurbitaria cava.</title>
        <authorList>
            <person name="Hill R."/>
        </authorList>
    </citation>
    <scope>NUCLEOTIDE SEQUENCE</scope>
    <source>
        <strain evidence="2">IMI 355082</strain>
    </source>
</reference>
<protein>
    <submittedName>
        <fullName evidence="2">Uncharacterized protein</fullName>
    </submittedName>
</protein>
<comment type="caution">
    <text evidence="2">The sequence shown here is derived from an EMBL/GenBank/DDBJ whole genome shotgun (WGS) entry which is preliminary data.</text>
</comment>
<organism evidence="2 3">
    <name type="scientific">Gnomoniopsis smithogilvyi</name>
    <dbReference type="NCBI Taxonomy" id="1191159"/>
    <lineage>
        <taxon>Eukaryota</taxon>
        <taxon>Fungi</taxon>
        <taxon>Dikarya</taxon>
        <taxon>Ascomycota</taxon>
        <taxon>Pezizomycotina</taxon>
        <taxon>Sordariomycetes</taxon>
        <taxon>Sordariomycetidae</taxon>
        <taxon>Diaporthales</taxon>
        <taxon>Gnomoniaceae</taxon>
        <taxon>Gnomoniopsis</taxon>
    </lineage>
</organism>
<evidence type="ECO:0000256" key="1">
    <source>
        <dbReference type="SAM" id="MobiDB-lite"/>
    </source>
</evidence>
<dbReference type="EMBL" id="JAPEVB010000003">
    <property type="protein sequence ID" value="KAJ4390624.1"/>
    <property type="molecule type" value="Genomic_DNA"/>
</dbReference>